<evidence type="ECO:0000256" key="3">
    <source>
        <dbReference type="ARBA" id="ARBA00004221"/>
    </source>
</evidence>
<feature type="compositionally biased region" description="Basic residues" evidence="20">
    <location>
        <begin position="221"/>
        <end position="232"/>
    </location>
</feature>
<feature type="transmembrane region" description="Helical" evidence="21">
    <location>
        <begin position="732"/>
        <end position="755"/>
    </location>
</feature>
<dbReference type="GO" id="GO:0001726">
    <property type="term" value="C:ruffle"/>
    <property type="evidence" value="ECO:0007669"/>
    <property type="project" value="UniProtKB-SubCell"/>
</dbReference>
<dbReference type="InterPro" id="IPR013836">
    <property type="entry name" value="CD34/Podocalyxin"/>
</dbReference>
<evidence type="ECO:0000256" key="19">
    <source>
        <dbReference type="ARBA" id="ARBA00031141"/>
    </source>
</evidence>
<dbReference type="PANTHER" id="PTHR12067:SF5">
    <property type="entry name" value="PODOCALYXIN"/>
    <property type="match status" value="1"/>
</dbReference>
<dbReference type="GO" id="GO:0030175">
    <property type="term" value="C:filopodium"/>
    <property type="evidence" value="ECO:0007669"/>
    <property type="project" value="UniProtKB-SubCell"/>
</dbReference>
<feature type="region of interest" description="Disordered" evidence="20">
    <location>
        <begin position="453"/>
        <end position="612"/>
    </location>
</feature>
<evidence type="ECO:0000313" key="23">
    <source>
        <dbReference type="RefSeq" id="XP_020039409.1"/>
    </source>
</evidence>
<evidence type="ECO:0000256" key="16">
    <source>
        <dbReference type="ARBA" id="ARBA00023136"/>
    </source>
</evidence>
<evidence type="ECO:0000256" key="14">
    <source>
        <dbReference type="ARBA" id="ARBA00022889"/>
    </source>
</evidence>
<sequence length="832" mass="87951">MENGARTILQKLPDENSWSASALPKFERAAVEPLPGSRASPRLADACSACAQPTGGAPKSTVPGRLLGSEDNPSTQSYLAETVQISYSGVKRDKFTPFPFGVSHPSPTRQFCIRARLRCLLCSGFQVCIPQDGEKQKEKEGGFFVLSPTRGRPPARAPPPAALQGGVSSSAHCSRPSARPAAAPPGPAASAADALLGEGAEAGADGTGRESPQPPADPQPRRHRPGRSRRRSSAAGSAPQSSSAAGRRGRRSATREPRAIARPREPPPGLPERRPRSRHPDARTLRQLCSHLLRACGEDTMRSALALSVLLLLLPSSLSEDDPAQLDNSSATIKPTTAVKQDLPTVSSTTSTTVTTGSATPKLVTDPTSIGPRVTDPAQGKSPPTTKDPVVYSTTAQQRPTTLSTGLSEKLNKDSPTITASGFHDSKTSSLFHVVPTSTEATSQQDRIKEITISGGQTTTNSMTTPGSIQSAHQSTDPVSTLKPTPAASAPNTGSPSQWTDVTSVTSANSLKGHHSPATVSSSSGSVTSPGFTSSTQGIPITPTPLGASQDTQQNSSQVPFSPDLPSAMMPQSTSTLVETGSMPAFLGPTRSSTDLAPTTPQGPSTPSPTWTLGRNKVKCDPAIKPSEDLLILNLTAASFCAGSPPDDRLVTLLCQSVKTSFNPAQDECTVQVAPVLESQAVAVKGITIETKLLPKDVYERLKDKWGDLREAGVSDMQLGNEGPPDDAEDHFSMPLIITIVCMASFLLLVAALYGCCHQRLSQRKDQQRLTEELQTVENGYHDNPTLEVMETTSEMQEKKVVNLNGELGDSWIVPLDNLTKDDLDEEEDTHL</sequence>
<dbReference type="GO" id="GO:0045121">
    <property type="term" value="C:membrane raft"/>
    <property type="evidence" value="ECO:0007669"/>
    <property type="project" value="UniProtKB-SubCell"/>
</dbReference>
<comment type="function">
    <text evidence="1">Involved in the regulation of both adhesion and cell morphology and cancer progression. Functions as an anti-adhesive molecule that maintains an open filtration pathway between neighboring foot processes in the podocyte by charge repulsion. Acts as a pro-adhesive molecule, enhancing the adherence of cells to immobilized ligands, increasing the rate of migration and cell-cell contacts in an integrin-dependent manner. Induces the formation of apical actin-dependent microvilli. Involved in the formation of a preapical plasma membrane subdomain to set up initial epithelial polarization and the apical lumen formation during renal tubulogenesis. Plays a role in cancer development and aggressiveness by inducing cell migration and invasion through its interaction with the actin-binding protein EZR. Affects EZR-dependent signaling events, leading to increased activities of the MAPK and PI3K pathways in cancer cells.</text>
</comment>
<evidence type="ECO:0000256" key="4">
    <source>
        <dbReference type="ARBA" id="ARBA00004285"/>
    </source>
</evidence>
<dbReference type="GO" id="GO:0016477">
    <property type="term" value="P:cell migration"/>
    <property type="evidence" value="ECO:0007669"/>
    <property type="project" value="InterPro"/>
</dbReference>
<dbReference type="GO" id="GO:0022408">
    <property type="term" value="P:negative regulation of cell-cell adhesion"/>
    <property type="evidence" value="ECO:0007669"/>
    <property type="project" value="TreeGrafter"/>
</dbReference>
<feature type="compositionally biased region" description="Basic and acidic residues" evidence="20">
    <location>
        <begin position="253"/>
        <end position="282"/>
    </location>
</feature>
<evidence type="ECO:0000256" key="20">
    <source>
        <dbReference type="SAM" id="MobiDB-lite"/>
    </source>
</evidence>
<feature type="compositionally biased region" description="Polar residues" evidence="20">
    <location>
        <begin position="570"/>
        <end position="579"/>
    </location>
</feature>
<keyword evidence="11" id="KW-1003">Cell membrane</keyword>
<feature type="region of interest" description="Disordered" evidence="20">
    <location>
        <begin position="50"/>
        <end position="75"/>
    </location>
</feature>
<dbReference type="InterPro" id="IPR017403">
    <property type="entry name" value="PODXL"/>
</dbReference>
<keyword evidence="13" id="KW-0732">Signal</keyword>
<name>A0A8B7W6K7_CASCN</name>
<keyword evidence="15 21" id="KW-1133">Transmembrane helix</keyword>
<feature type="compositionally biased region" description="Low complexity" evidence="20">
    <location>
        <begin position="598"/>
        <end position="612"/>
    </location>
</feature>
<evidence type="ECO:0000256" key="9">
    <source>
        <dbReference type="ARBA" id="ARBA00007029"/>
    </source>
</evidence>
<dbReference type="GO" id="GO:0030027">
    <property type="term" value="C:lamellipodium"/>
    <property type="evidence" value="ECO:0007669"/>
    <property type="project" value="UniProtKB-SubCell"/>
</dbReference>
<evidence type="ECO:0000256" key="12">
    <source>
        <dbReference type="ARBA" id="ARBA00022692"/>
    </source>
</evidence>
<keyword evidence="16 21" id="KW-0472">Membrane</keyword>
<feature type="compositionally biased region" description="Low complexity" evidence="20">
    <location>
        <begin position="188"/>
        <end position="204"/>
    </location>
</feature>
<evidence type="ECO:0000256" key="5">
    <source>
        <dbReference type="ARBA" id="ARBA00004466"/>
    </source>
</evidence>
<protein>
    <recommendedName>
        <fullName evidence="10">Podocalyxin</fullName>
    </recommendedName>
    <alternativeName>
        <fullName evidence="19">Podocalyxin-like protein 1</fullName>
    </alternativeName>
</protein>
<evidence type="ECO:0000256" key="10">
    <source>
        <dbReference type="ARBA" id="ARBA00017371"/>
    </source>
</evidence>
<evidence type="ECO:0000256" key="1">
    <source>
        <dbReference type="ARBA" id="ARBA00003167"/>
    </source>
</evidence>
<feature type="region of interest" description="Disordered" evidence="20">
    <location>
        <begin position="144"/>
        <end position="282"/>
    </location>
</feature>
<dbReference type="RefSeq" id="XP_020039409.1">
    <property type="nucleotide sequence ID" value="XM_020183820.2"/>
</dbReference>
<dbReference type="GeneID" id="109699208"/>
<organism evidence="23">
    <name type="scientific">Castor canadensis</name>
    <name type="common">American beaver</name>
    <dbReference type="NCBI Taxonomy" id="51338"/>
    <lineage>
        <taxon>Eukaryota</taxon>
        <taxon>Metazoa</taxon>
        <taxon>Chordata</taxon>
        <taxon>Craniata</taxon>
        <taxon>Vertebrata</taxon>
        <taxon>Euteleostomi</taxon>
        <taxon>Mammalia</taxon>
        <taxon>Eutheria</taxon>
        <taxon>Euarchontoglires</taxon>
        <taxon>Glires</taxon>
        <taxon>Rodentia</taxon>
        <taxon>Castorimorpha</taxon>
        <taxon>Castoridae</taxon>
        <taxon>Castor</taxon>
    </lineage>
</organism>
<keyword evidence="12 21" id="KW-0812">Transmembrane</keyword>
<proteinExistence type="inferred from homology"/>
<dbReference type="RefSeq" id="XP_020039409.1">
    <property type="nucleotide sequence ID" value="XM_020183820.1"/>
</dbReference>
<gene>
    <name evidence="23" type="primary">Podxl</name>
</gene>
<accession>A0A8B7W6K7</accession>
<feature type="region of interest" description="Disordered" evidence="20">
    <location>
        <begin position="342"/>
        <end position="422"/>
    </location>
</feature>
<dbReference type="Pfam" id="PF06365">
    <property type="entry name" value="CD34_antigen"/>
    <property type="match status" value="1"/>
</dbReference>
<evidence type="ECO:0000256" key="7">
    <source>
        <dbReference type="ARBA" id="ARBA00004486"/>
    </source>
</evidence>
<feature type="compositionally biased region" description="Polar residues" evidence="20">
    <location>
        <begin position="490"/>
        <end position="510"/>
    </location>
</feature>
<feature type="compositionally biased region" description="Polar residues" evidence="20">
    <location>
        <begin position="392"/>
        <end position="407"/>
    </location>
</feature>
<dbReference type="CTD" id="5420"/>
<evidence type="ECO:0000256" key="17">
    <source>
        <dbReference type="ARBA" id="ARBA00023180"/>
    </source>
</evidence>
<dbReference type="GO" id="GO:0007155">
    <property type="term" value="P:cell adhesion"/>
    <property type="evidence" value="ECO:0007669"/>
    <property type="project" value="UniProtKB-KW"/>
</dbReference>
<evidence type="ECO:0000256" key="13">
    <source>
        <dbReference type="ARBA" id="ARBA00022729"/>
    </source>
</evidence>
<keyword evidence="18" id="KW-0966">Cell projection</keyword>
<dbReference type="GO" id="GO:0033634">
    <property type="term" value="P:positive regulation of cell-cell adhesion mediated by integrin"/>
    <property type="evidence" value="ECO:0007669"/>
    <property type="project" value="TreeGrafter"/>
</dbReference>
<keyword evidence="17" id="KW-0325">Glycoprotein</keyword>
<evidence type="ECO:0000256" key="21">
    <source>
        <dbReference type="SAM" id="Phobius"/>
    </source>
</evidence>
<dbReference type="AlphaFoldDB" id="A0A8B7W6K7"/>
<comment type="subcellular location">
    <subcellularLocation>
        <location evidence="3">Apical cell membrane</location>
    </subcellularLocation>
    <subcellularLocation>
        <location evidence="7">Cell projection</location>
        <location evidence="7">Filopodium</location>
    </subcellularLocation>
    <subcellularLocation>
        <location evidence="8">Cell projection</location>
        <location evidence="8">Lamellipodium</location>
    </subcellularLocation>
    <subcellularLocation>
        <location evidence="2">Cell projection</location>
        <location evidence="2">Microvillus</location>
    </subcellularLocation>
    <subcellularLocation>
        <location evidence="5">Cell projection</location>
        <location evidence="5">Ruffle</location>
    </subcellularLocation>
    <subcellularLocation>
        <location evidence="4">Membrane raft</location>
    </subcellularLocation>
    <subcellularLocation>
        <location evidence="6">Membrane</location>
        <topology evidence="6">Single-pass type I membrane protein</topology>
    </subcellularLocation>
</comment>
<feature type="compositionally biased region" description="Polar residues" evidence="20">
    <location>
        <begin position="454"/>
        <end position="483"/>
    </location>
</feature>
<feature type="compositionally biased region" description="Low complexity" evidence="20">
    <location>
        <begin position="516"/>
        <end position="536"/>
    </location>
</feature>
<keyword evidence="22" id="KW-1185">Reference proteome</keyword>
<dbReference type="PANTHER" id="PTHR12067">
    <property type="entry name" value="PODOCALYXIN"/>
    <property type="match status" value="1"/>
</dbReference>
<evidence type="ECO:0000256" key="2">
    <source>
        <dbReference type="ARBA" id="ARBA00004105"/>
    </source>
</evidence>
<evidence type="ECO:0000256" key="18">
    <source>
        <dbReference type="ARBA" id="ARBA00023273"/>
    </source>
</evidence>
<dbReference type="KEGG" id="ccan:109699208"/>
<comment type="similarity">
    <text evidence="9">Belongs to the podocalyxin family.</text>
</comment>
<dbReference type="Proteomes" id="UP001732720">
    <property type="component" value="Chromosome 2"/>
</dbReference>
<evidence type="ECO:0000256" key="15">
    <source>
        <dbReference type="ARBA" id="ARBA00022989"/>
    </source>
</evidence>
<feature type="compositionally biased region" description="Low complexity" evidence="20">
    <location>
        <begin position="233"/>
        <end position="246"/>
    </location>
</feature>
<dbReference type="GO" id="GO:0032534">
    <property type="term" value="P:regulation of microvillus assembly"/>
    <property type="evidence" value="ECO:0007669"/>
    <property type="project" value="TreeGrafter"/>
</dbReference>
<keyword evidence="14" id="KW-0130">Cell adhesion</keyword>
<reference evidence="23" key="1">
    <citation type="submission" date="2025-08" db="UniProtKB">
        <authorList>
            <consortium name="RefSeq"/>
        </authorList>
    </citation>
    <scope>IDENTIFICATION</scope>
    <source>
        <tissue evidence="23">Leukocyte</tissue>
    </source>
</reference>
<evidence type="ECO:0000256" key="11">
    <source>
        <dbReference type="ARBA" id="ARBA00022475"/>
    </source>
</evidence>
<dbReference type="GO" id="GO:0016324">
    <property type="term" value="C:apical plasma membrane"/>
    <property type="evidence" value="ECO:0007669"/>
    <property type="project" value="UniProtKB-SubCell"/>
</dbReference>
<evidence type="ECO:0000256" key="8">
    <source>
        <dbReference type="ARBA" id="ARBA00004510"/>
    </source>
</evidence>
<feature type="compositionally biased region" description="Low complexity" evidence="20">
    <location>
        <begin position="345"/>
        <end position="356"/>
    </location>
</feature>
<dbReference type="GO" id="GO:0031528">
    <property type="term" value="C:microvillus membrane"/>
    <property type="evidence" value="ECO:0007669"/>
    <property type="project" value="TreeGrafter"/>
</dbReference>
<evidence type="ECO:0000313" key="22">
    <source>
        <dbReference type="Proteomes" id="UP001732720"/>
    </source>
</evidence>
<dbReference type="OrthoDB" id="9948358at2759"/>
<feature type="compositionally biased region" description="Polar residues" evidence="20">
    <location>
        <begin position="547"/>
        <end position="560"/>
    </location>
</feature>
<evidence type="ECO:0000256" key="6">
    <source>
        <dbReference type="ARBA" id="ARBA00004479"/>
    </source>
</evidence>